<keyword evidence="13" id="KW-0675">Receptor</keyword>
<dbReference type="FunFam" id="1.20.1070.10:FF:000058">
    <property type="entry name" value="Adhesion G protein-coupled receptor F5"/>
    <property type="match status" value="1"/>
</dbReference>
<name>A0A9Q1BQA7_HOLLE</name>
<keyword evidence="6 9" id="KW-0472">Membrane</keyword>
<dbReference type="PANTHER" id="PTHR12011">
    <property type="entry name" value="ADHESION G-PROTEIN COUPLED RECEPTOR"/>
    <property type="match status" value="1"/>
</dbReference>
<feature type="chain" id="PRO_5040248289" evidence="10">
    <location>
        <begin position="19"/>
        <end position="839"/>
    </location>
</feature>
<evidence type="ECO:0000313" key="13">
    <source>
        <dbReference type="EMBL" id="KAJ8030847.1"/>
    </source>
</evidence>
<feature type="transmembrane region" description="Helical" evidence="9">
    <location>
        <begin position="636"/>
        <end position="653"/>
    </location>
</feature>
<dbReference type="EMBL" id="JAIZAY010000013">
    <property type="protein sequence ID" value="KAJ8030847.1"/>
    <property type="molecule type" value="Genomic_DNA"/>
</dbReference>
<evidence type="ECO:0000256" key="5">
    <source>
        <dbReference type="ARBA" id="ARBA00022989"/>
    </source>
</evidence>
<dbReference type="InterPro" id="IPR000203">
    <property type="entry name" value="GPS"/>
</dbReference>
<dbReference type="AlphaFoldDB" id="A0A9Q1BQA7"/>
<evidence type="ECO:0000256" key="9">
    <source>
        <dbReference type="SAM" id="Phobius"/>
    </source>
</evidence>
<evidence type="ECO:0000259" key="12">
    <source>
        <dbReference type="PROSITE" id="PS50261"/>
    </source>
</evidence>
<keyword evidence="3 9" id="KW-0812">Transmembrane</keyword>
<keyword evidence="8" id="KW-0325">Glycoprotein</keyword>
<dbReference type="SUPFAM" id="SSF81321">
    <property type="entry name" value="Family A G protein-coupled receptor-like"/>
    <property type="match status" value="1"/>
</dbReference>
<dbReference type="PROSITE" id="PS50221">
    <property type="entry name" value="GAIN_B"/>
    <property type="match status" value="1"/>
</dbReference>
<dbReference type="InterPro" id="IPR017981">
    <property type="entry name" value="GPCR_2-like_7TM"/>
</dbReference>
<evidence type="ECO:0000256" key="6">
    <source>
        <dbReference type="ARBA" id="ARBA00023136"/>
    </source>
</evidence>
<keyword evidence="5 9" id="KW-1133">Transmembrane helix</keyword>
<dbReference type="Gene3D" id="1.20.1070.10">
    <property type="entry name" value="Rhodopsin 7-helix transmembrane proteins"/>
    <property type="match status" value="1"/>
</dbReference>
<dbReference type="InterPro" id="IPR000832">
    <property type="entry name" value="GPCR_2_secretin-like"/>
</dbReference>
<keyword evidence="14" id="KW-1185">Reference proteome</keyword>
<comment type="subcellular location">
    <subcellularLocation>
        <location evidence="1">Membrane</location>
        <topology evidence="1">Multi-pass membrane protein</topology>
    </subcellularLocation>
</comment>
<keyword evidence="4 10" id="KW-0732">Signal</keyword>
<gene>
    <name evidence="13" type="ORF">HOLleu_27380</name>
</gene>
<dbReference type="PROSITE" id="PS50261">
    <property type="entry name" value="G_PROTEIN_RECEP_F2_4"/>
    <property type="match status" value="1"/>
</dbReference>
<feature type="transmembrane region" description="Helical" evidence="9">
    <location>
        <begin position="569"/>
        <end position="593"/>
    </location>
</feature>
<dbReference type="InterPro" id="IPR057244">
    <property type="entry name" value="GAIN_B"/>
</dbReference>
<feature type="domain" description="GAIN-B" evidence="11">
    <location>
        <begin position="416"/>
        <end position="562"/>
    </location>
</feature>
<dbReference type="Proteomes" id="UP001152320">
    <property type="component" value="Chromosome 13"/>
</dbReference>
<sequence length="839" mass="93688">MKIMFAFFLLLLVSHARASEYVTNTSGWNPIIENCLDICECLTPIIQKLNGEDGIAFQVDGNRFHLQKLLDDKSKENECEAEKVAVPEDGVYLKCRERKLECTSSNLIADFSLDNGSQSRDADIRDYVYCSEKDEMMVCTYLNATKDYEWNRDTYSCRYDKPRKFCQDNFDYYKGLCIKNAGAFPYKETKRICNRMEAKLIGETKRDWAYVNQSNFTNDRIWIKTDNNSLSGVNCTSARNNNASADKVMGLCSDRLTVLCTKRAQKQVKCNRTPLLDFTTMSPTTLLGMTTTVPETTTIKRTTAAEESTESDLTNYPAETGDQRLKKDLFQVQTKIADYFEKLNVTPPKLNEQPENAILVDSLDDLIDRLASSVSQSDQPAKSLTVETSTLVIKIIPLGDEAGDETLGGGVKNQSFSLDLPEGFQKEGVTLAMSAADVSQTTMSVAMETSDSGEDKVTSEKPKAFIGSLVATISLMSKEGNSLGNKLSEPLRISFSTTERPGFAKQNETLTPSCRYWKHLENGGGVWSDDGCEVESSNATHTRCKCDHLTSFAVLMSVGPKEKLSESDVIHYMTLIGCSLSIFCLGTMLLIFIAQKLFRADRNIIHMNLAFSLMVGQLIFLVAIERTEPQMLCKAIGMSLHFFFLGSFFWMLNEGIYLVSKTRSQKSNLLKMPTFLAIGWGCPLITVGVTAAVSFGAYGTETQCWLRVDNGGIWAFVGPAIVIVIANMIMLSNVIRVFLSLRANMKKKQVERTWLALRAMLLTLPLLGLTWLFGLLTAIDSTTVVFEYLFVIFNSLQGVFIFVLYCVLNDEVRKTLQKKVYKLGFMSKTSAGRTSKTTA</sequence>
<evidence type="ECO:0000256" key="8">
    <source>
        <dbReference type="ARBA" id="ARBA00023180"/>
    </source>
</evidence>
<dbReference type="Pfam" id="PF00002">
    <property type="entry name" value="7tm_2"/>
    <property type="match status" value="1"/>
</dbReference>
<protein>
    <submittedName>
        <fullName evidence="13">Adhesion G protein-coupled receptor L3</fullName>
    </submittedName>
</protein>
<comment type="caution">
    <text evidence="13">The sequence shown here is derived from an EMBL/GenBank/DDBJ whole genome shotgun (WGS) entry which is preliminary data.</text>
</comment>
<dbReference type="GO" id="GO:0005886">
    <property type="term" value="C:plasma membrane"/>
    <property type="evidence" value="ECO:0007669"/>
    <property type="project" value="TreeGrafter"/>
</dbReference>
<feature type="transmembrane region" description="Helical" evidence="9">
    <location>
        <begin position="755"/>
        <end position="779"/>
    </location>
</feature>
<dbReference type="CDD" id="cd15040">
    <property type="entry name" value="7tmB2_Adhesion"/>
    <property type="match status" value="1"/>
</dbReference>
<dbReference type="InterPro" id="IPR046338">
    <property type="entry name" value="GAIN_dom_sf"/>
</dbReference>
<evidence type="ECO:0000256" key="1">
    <source>
        <dbReference type="ARBA" id="ARBA00004141"/>
    </source>
</evidence>
<evidence type="ECO:0000256" key="7">
    <source>
        <dbReference type="ARBA" id="ARBA00023157"/>
    </source>
</evidence>
<organism evidence="13 14">
    <name type="scientific">Holothuria leucospilota</name>
    <name type="common">Black long sea cucumber</name>
    <name type="synonym">Mertensiothuria leucospilota</name>
    <dbReference type="NCBI Taxonomy" id="206669"/>
    <lineage>
        <taxon>Eukaryota</taxon>
        <taxon>Metazoa</taxon>
        <taxon>Echinodermata</taxon>
        <taxon>Eleutherozoa</taxon>
        <taxon>Echinozoa</taxon>
        <taxon>Holothuroidea</taxon>
        <taxon>Aspidochirotacea</taxon>
        <taxon>Aspidochirotida</taxon>
        <taxon>Holothuriidae</taxon>
        <taxon>Holothuria</taxon>
    </lineage>
</organism>
<dbReference type="GO" id="GO:0007189">
    <property type="term" value="P:adenylate cyclase-activating G protein-coupled receptor signaling pathway"/>
    <property type="evidence" value="ECO:0007669"/>
    <property type="project" value="TreeGrafter"/>
</dbReference>
<evidence type="ECO:0000256" key="2">
    <source>
        <dbReference type="ARBA" id="ARBA00007343"/>
    </source>
</evidence>
<feature type="transmembrane region" description="Helical" evidence="9">
    <location>
        <begin position="785"/>
        <end position="808"/>
    </location>
</feature>
<dbReference type="Pfam" id="PF01825">
    <property type="entry name" value="GPS"/>
    <property type="match status" value="1"/>
</dbReference>
<dbReference type="PROSITE" id="PS00650">
    <property type="entry name" value="G_PROTEIN_RECEP_F2_2"/>
    <property type="match status" value="1"/>
</dbReference>
<accession>A0A9Q1BQA7</accession>
<evidence type="ECO:0000256" key="10">
    <source>
        <dbReference type="SAM" id="SignalP"/>
    </source>
</evidence>
<dbReference type="InterPro" id="IPR017983">
    <property type="entry name" value="GPCR_2_secretin-like_CS"/>
</dbReference>
<evidence type="ECO:0000256" key="3">
    <source>
        <dbReference type="ARBA" id="ARBA00022692"/>
    </source>
</evidence>
<keyword evidence="7" id="KW-1015">Disulfide bond</keyword>
<evidence type="ECO:0000313" key="14">
    <source>
        <dbReference type="Proteomes" id="UP001152320"/>
    </source>
</evidence>
<proteinExistence type="inferred from homology"/>
<feature type="transmembrane region" description="Helical" evidence="9">
    <location>
        <begin position="674"/>
        <end position="699"/>
    </location>
</feature>
<comment type="similarity">
    <text evidence="2">Belongs to the G-protein coupled receptor 2 family. Adhesion G-protein coupled receptor (ADGR) subfamily.</text>
</comment>
<dbReference type="Gene3D" id="2.60.220.50">
    <property type="match status" value="1"/>
</dbReference>
<feature type="transmembrane region" description="Helical" evidence="9">
    <location>
        <begin position="605"/>
        <end position="624"/>
    </location>
</feature>
<evidence type="ECO:0000259" key="11">
    <source>
        <dbReference type="PROSITE" id="PS50221"/>
    </source>
</evidence>
<feature type="signal peptide" evidence="10">
    <location>
        <begin position="1"/>
        <end position="18"/>
    </location>
</feature>
<feature type="transmembrane region" description="Helical" evidence="9">
    <location>
        <begin position="711"/>
        <end position="735"/>
    </location>
</feature>
<dbReference type="GO" id="GO:0007166">
    <property type="term" value="P:cell surface receptor signaling pathway"/>
    <property type="evidence" value="ECO:0007669"/>
    <property type="project" value="InterPro"/>
</dbReference>
<dbReference type="PRINTS" id="PR00249">
    <property type="entry name" value="GPCRSECRETIN"/>
</dbReference>
<evidence type="ECO:0000256" key="4">
    <source>
        <dbReference type="ARBA" id="ARBA00022729"/>
    </source>
</evidence>
<dbReference type="PANTHER" id="PTHR12011:SF471">
    <property type="entry name" value="G-PROTEIN COUPLED RECEPTORS FAMILY 2 PROFILE 2 DOMAIN-CONTAINING PROTEIN"/>
    <property type="match status" value="1"/>
</dbReference>
<dbReference type="GO" id="GO:0004930">
    <property type="term" value="F:G protein-coupled receptor activity"/>
    <property type="evidence" value="ECO:0007669"/>
    <property type="project" value="InterPro"/>
</dbReference>
<feature type="domain" description="G-protein coupled receptors family 2 profile 2" evidence="12">
    <location>
        <begin position="570"/>
        <end position="809"/>
    </location>
</feature>
<reference evidence="13" key="1">
    <citation type="submission" date="2021-10" db="EMBL/GenBank/DDBJ databases">
        <title>Tropical sea cucumber genome reveals ecological adaptation and Cuvierian tubules defense mechanism.</title>
        <authorList>
            <person name="Chen T."/>
        </authorList>
    </citation>
    <scope>NUCLEOTIDE SEQUENCE</scope>
    <source>
        <strain evidence="13">Nanhai2018</strain>
        <tissue evidence="13">Muscle</tissue>
    </source>
</reference>
<dbReference type="OrthoDB" id="10058112at2759"/>
<dbReference type="SMART" id="SM00303">
    <property type="entry name" value="GPS"/>
    <property type="match status" value="1"/>
</dbReference>